<accession>A0ABX5D441</accession>
<dbReference type="Proteomes" id="UP000238163">
    <property type="component" value="Unassembled WGS sequence"/>
</dbReference>
<keyword evidence="2" id="KW-1185">Reference proteome</keyword>
<gene>
    <name evidence="1" type="ORF">COR51_27535</name>
</gene>
<comment type="caution">
    <text evidence="1">The sequence shown here is derived from an EMBL/GenBank/DDBJ whole genome shotgun (WGS) entry which is preliminary data.</text>
</comment>
<evidence type="ECO:0000313" key="1">
    <source>
        <dbReference type="EMBL" id="PRQ64438.1"/>
    </source>
</evidence>
<evidence type="ECO:0000313" key="2">
    <source>
        <dbReference type="Proteomes" id="UP000238163"/>
    </source>
</evidence>
<proteinExistence type="predicted"/>
<dbReference type="RefSeq" id="WP_006071381.1">
    <property type="nucleotide sequence ID" value="NZ_NWTN01000063.1"/>
</dbReference>
<sequence length="75" mass="8300">MSHSLIVSKQQTFAKACSYVQSLNAAEKANYLCGNQSMLEFAVNAEISASIVEQHKDIIEAILLGRVFYFDTPSE</sequence>
<protein>
    <submittedName>
        <fullName evidence="1">Uncharacterized protein</fullName>
    </submittedName>
</protein>
<name>A0ABX5D441_9VIBR</name>
<dbReference type="EMBL" id="NWTN01000063">
    <property type="protein sequence ID" value="PRQ64438.1"/>
    <property type="molecule type" value="Genomic_DNA"/>
</dbReference>
<organism evidence="1 2">
    <name type="scientific">Vibrio mediterranei</name>
    <dbReference type="NCBI Taxonomy" id="689"/>
    <lineage>
        <taxon>Bacteria</taxon>
        <taxon>Pseudomonadati</taxon>
        <taxon>Pseudomonadota</taxon>
        <taxon>Gammaproteobacteria</taxon>
        <taxon>Vibrionales</taxon>
        <taxon>Vibrionaceae</taxon>
        <taxon>Vibrio</taxon>
    </lineage>
</organism>
<reference evidence="1 2" key="1">
    <citation type="submission" date="2018-03" db="EMBL/GenBank/DDBJ databases">
        <title>Genetic Diversity and Phenotypic Plasticity of AHL Mediated Quorum Sensing in Environmental Strains of Vibrio mediterranei.</title>
        <authorList>
            <person name="Lantoine F."/>
            <person name="Vouve F."/>
        </authorList>
    </citation>
    <scope>NUCLEOTIDE SEQUENCE [LARGE SCALE GENOMIC DNA]</scope>
    <source>
        <strain evidence="1 2">17LN0615E</strain>
    </source>
</reference>